<dbReference type="WBParaSite" id="PDA_v2.g23091.t1">
    <property type="protein sequence ID" value="PDA_v2.g23091.t1"/>
    <property type="gene ID" value="PDA_v2.g23091"/>
</dbReference>
<feature type="region of interest" description="Disordered" evidence="1">
    <location>
        <begin position="104"/>
        <end position="145"/>
    </location>
</feature>
<reference evidence="3" key="1">
    <citation type="submission" date="2022-11" db="UniProtKB">
        <authorList>
            <consortium name="WormBaseParasite"/>
        </authorList>
    </citation>
    <scope>IDENTIFICATION</scope>
</reference>
<accession>A0A914PXK3</accession>
<proteinExistence type="predicted"/>
<feature type="compositionally biased region" description="Basic and acidic residues" evidence="1">
    <location>
        <begin position="114"/>
        <end position="133"/>
    </location>
</feature>
<feature type="compositionally biased region" description="Polar residues" evidence="1">
    <location>
        <begin position="104"/>
        <end position="113"/>
    </location>
</feature>
<dbReference type="AlphaFoldDB" id="A0A914PXK3"/>
<sequence>MTETISRKRKAQYAEIDSSGAKRKFVVKESVQIEHRSSQVEDLKKRSKQCNGAKVGIVIINDEEPSRLDALKRDVTVGAILPASNANSWYMVKHAVDMLLFGNSTTSDASSQMRKSDNDQKRLKSEAHKHAESDVPAAANANVDK</sequence>
<organism evidence="2 3">
    <name type="scientific">Panagrolaimus davidi</name>
    <dbReference type="NCBI Taxonomy" id="227884"/>
    <lineage>
        <taxon>Eukaryota</taxon>
        <taxon>Metazoa</taxon>
        <taxon>Ecdysozoa</taxon>
        <taxon>Nematoda</taxon>
        <taxon>Chromadorea</taxon>
        <taxon>Rhabditida</taxon>
        <taxon>Tylenchina</taxon>
        <taxon>Panagrolaimomorpha</taxon>
        <taxon>Panagrolaimoidea</taxon>
        <taxon>Panagrolaimidae</taxon>
        <taxon>Panagrolaimus</taxon>
    </lineage>
</organism>
<protein>
    <submittedName>
        <fullName evidence="3">Uncharacterized protein</fullName>
    </submittedName>
</protein>
<evidence type="ECO:0000256" key="1">
    <source>
        <dbReference type="SAM" id="MobiDB-lite"/>
    </source>
</evidence>
<evidence type="ECO:0000313" key="2">
    <source>
        <dbReference type="Proteomes" id="UP000887578"/>
    </source>
</evidence>
<name>A0A914PXK3_9BILA</name>
<keyword evidence="2" id="KW-1185">Reference proteome</keyword>
<dbReference type="Proteomes" id="UP000887578">
    <property type="component" value="Unplaced"/>
</dbReference>
<evidence type="ECO:0000313" key="3">
    <source>
        <dbReference type="WBParaSite" id="PDA_v2.g23091.t1"/>
    </source>
</evidence>